<gene>
    <name evidence="1" type="ORF">DMX07_00180</name>
</gene>
<proteinExistence type="predicted"/>
<dbReference type="EMBL" id="QJRO01000001">
    <property type="protein sequence ID" value="PYB86237.1"/>
    <property type="molecule type" value="Genomic_DNA"/>
</dbReference>
<evidence type="ECO:0000313" key="1">
    <source>
        <dbReference type="EMBL" id="PYB86237.1"/>
    </source>
</evidence>
<comment type="caution">
    <text evidence="1">The sequence shown here is derived from an EMBL/GenBank/DDBJ whole genome shotgun (WGS) entry which is preliminary data.</text>
</comment>
<dbReference type="RefSeq" id="WP_110696773.1">
    <property type="nucleotide sequence ID" value="NZ_CP151184.1"/>
</dbReference>
<sequence length="68" mass="7478">MQKELVKYGSDVSAGSYECADCGRKYSNQGKTSMPPCPDFTPGTHPKRGWKILTGVGDAVQDPYPNRR</sequence>
<reference evidence="1 2" key="1">
    <citation type="submission" date="2018-06" db="EMBL/GenBank/DDBJ databases">
        <title>Pseudomonas diversity within urban Lake Michigan freshwaters.</title>
        <authorList>
            <person name="Batrich M."/>
            <person name="Hatzopoulos T."/>
            <person name="Putonti C."/>
        </authorList>
    </citation>
    <scope>NUCLEOTIDE SEQUENCE [LARGE SCALE GENOMIC DNA]</scope>
    <source>
        <strain evidence="1 2">LBp-160603</strain>
    </source>
</reference>
<accession>A0A2V4IYP4</accession>
<protein>
    <submittedName>
        <fullName evidence="1">Uncharacterized protein</fullName>
    </submittedName>
</protein>
<name>A0A2V4IYP4_9PSED</name>
<dbReference type="AlphaFoldDB" id="A0A2V4IYP4"/>
<organism evidence="1 2">
    <name type="scientific">Pseudomonas soli</name>
    <dbReference type="NCBI Taxonomy" id="1306993"/>
    <lineage>
        <taxon>Bacteria</taxon>
        <taxon>Pseudomonadati</taxon>
        <taxon>Pseudomonadota</taxon>
        <taxon>Gammaproteobacteria</taxon>
        <taxon>Pseudomonadales</taxon>
        <taxon>Pseudomonadaceae</taxon>
        <taxon>Pseudomonas</taxon>
    </lineage>
</organism>
<evidence type="ECO:0000313" key="2">
    <source>
        <dbReference type="Proteomes" id="UP000247620"/>
    </source>
</evidence>
<dbReference type="Proteomes" id="UP000247620">
    <property type="component" value="Unassembled WGS sequence"/>
</dbReference>